<dbReference type="InterPro" id="IPR000640">
    <property type="entry name" value="EFG_V-like"/>
</dbReference>
<dbReference type="InterPro" id="IPR027417">
    <property type="entry name" value="P-loop_NTPase"/>
</dbReference>
<feature type="domain" description="Translation elongation factor EFG/EF2" evidence="8">
    <location>
        <begin position="469"/>
        <end position="587"/>
    </location>
</feature>
<dbReference type="InterPro" id="IPR035647">
    <property type="entry name" value="EFG_III/V"/>
</dbReference>
<evidence type="ECO:0000313" key="10">
    <source>
        <dbReference type="Proteomes" id="UP001242480"/>
    </source>
</evidence>
<dbReference type="RefSeq" id="WP_307275378.1">
    <property type="nucleotide sequence ID" value="NZ_JAUSVX010000007.1"/>
</dbReference>
<evidence type="ECO:0000259" key="8">
    <source>
        <dbReference type="SMART" id="SM00889"/>
    </source>
</evidence>
<dbReference type="InterPro" id="IPR041095">
    <property type="entry name" value="EFG_II"/>
</dbReference>
<dbReference type="Pfam" id="PF00679">
    <property type="entry name" value="EFG_C"/>
    <property type="match status" value="1"/>
</dbReference>
<dbReference type="InterPro" id="IPR000795">
    <property type="entry name" value="T_Tr_GTP-bd_dom"/>
</dbReference>
<dbReference type="InterPro" id="IPR009000">
    <property type="entry name" value="Transl_B-barrel_sf"/>
</dbReference>
<dbReference type="Pfam" id="PF00009">
    <property type="entry name" value="GTP_EFTU"/>
    <property type="match status" value="1"/>
</dbReference>
<dbReference type="PANTHER" id="PTHR43261:SF7">
    <property type="entry name" value="ELONGATION FACTOR G-LIKE PROTEIN"/>
    <property type="match status" value="1"/>
</dbReference>
<dbReference type="Gene3D" id="3.30.230.10">
    <property type="match status" value="1"/>
</dbReference>
<comment type="caution">
    <text evidence="9">The sequence shown here is derived from an EMBL/GenBank/DDBJ whole genome shotgun (WGS) entry which is preliminary data.</text>
</comment>
<evidence type="ECO:0000256" key="2">
    <source>
        <dbReference type="ARBA" id="ARBA00022741"/>
    </source>
</evidence>
<dbReference type="InterPro" id="IPR020568">
    <property type="entry name" value="Ribosomal_Su5_D2-typ_SF"/>
</dbReference>
<dbReference type="Gene3D" id="3.30.70.870">
    <property type="entry name" value="Elongation Factor G (Translational Gtpase), domain 3"/>
    <property type="match status" value="1"/>
</dbReference>
<evidence type="ECO:0000259" key="7">
    <source>
        <dbReference type="SMART" id="SM00838"/>
    </source>
</evidence>
<dbReference type="SMART" id="SM00838">
    <property type="entry name" value="EFG_C"/>
    <property type="match status" value="1"/>
</dbReference>
<dbReference type="Gene3D" id="3.40.50.300">
    <property type="entry name" value="P-loop containing nucleotide triphosphate hydrolases"/>
    <property type="match status" value="1"/>
</dbReference>
<keyword evidence="2" id="KW-0547">Nucleotide-binding</keyword>
<dbReference type="Gene3D" id="3.30.70.240">
    <property type="match status" value="1"/>
</dbReference>
<dbReference type="SUPFAM" id="SSF54980">
    <property type="entry name" value="EF-G C-terminal domain-like"/>
    <property type="match status" value="2"/>
</dbReference>
<dbReference type="CDD" id="cd03713">
    <property type="entry name" value="EFG_mtEFG_C"/>
    <property type="match status" value="1"/>
</dbReference>
<proteinExistence type="predicted"/>
<organism evidence="9 10">
    <name type="scientific">Labrys wisconsinensis</name>
    <dbReference type="NCBI Taxonomy" id="425677"/>
    <lineage>
        <taxon>Bacteria</taxon>
        <taxon>Pseudomonadati</taxon>
        <taxon>Pseudomonadota</taxon>
        <taxon>Alphaproteobacteria</taxon>
        <taxon>Hyphomicrobiales</taxon>
        <taxon>Xanthobacteraceae</taxon>
        <taxon>Labrys</taxon>
    </lineage>
</organism>
<dbReference type="Pfam" id="PF03764">
    <property type="entry name" value="EFG_IV"/>
    <property type="match status" value="1"/>
</dbReference>
<feature type="domain" description="Elongation factor EFG" evidence="7">
    <location>
        <begin position="589"/>
        <end position="679"/>
    </location>
</feature>
<dbReference type="CDD" id="cd16262">
    <property type="entry name" value="EFG_III"/>
    <property type="match status" value="1"/>
</dbReference>
<evidence type="ECO:0000256" key="1">
    <source>
        <dbReference type="ARBA" id="ARBA00017872"/>
    </source>
</evidence>
<dbReference type="Proteomes" id="UP001242480">
    <property type="component" value="Unassembled WGS sequence"/>
</dbReference>
<dbReference type="InterPro" id="IPR009022">
    <property type="entry name" value="EFG_III"/>
</dbReference>
<comment type="function">
    <text evidence="6">Catalyzes the GTP-dependent ribosomal translocation step during translation elongation. During this step, the ribosome changes from the pre-translocational (PRE) to the post-translocational (POST) state as the newly formed A-site-bound peptidyl-tRNA and P-site-bound deacylated tRNA move to the P and E sites, respectively. Catalyzes the coordinated movement of the two tRNA molecules, the mRNA and conformational changes in the ribosome.</text>
</comment>
<evidence type="ECO:0000313" key="9">
    <source>
        <dbReference type="EMBL" id="MDQ0470973.1"/>
    </source>
</evidence>
<keyword evidence="4" id="KW-0648">Protein biosynthesis</keyword>
<reference evidence="9 10" key="1">
    <citation type="submission" date="2023-07" db="EMBL/GenBank/DDBJ databases">
        <title>Genomic Encyclopedia of Type Strains, Phase IV (KMG-IV): sequencing the most valuable type-strain genomes for metagenomic binning, comparative biology and taxonomic classification.</title>
        <authorList>
            <person name="Goeker M."/>
        </authorList>
    </citation>
    <scope>NUCLEOTIDE SEQUENCE [LARGE SCALE GENOMIC DNA]</scope>
    <source>
        <strain evidence="9 10">DSM 19619</strain>
    </source>
</reference>
<accession>A0ABU0J9N5</accession>
<dbReference type="EMBL" id="JAUSVX010000007">
    <property type="protein sequence ID" value="MDQ0470973.1"/>
    <property type="molecule type" value="Genomic_DNA"/>
</dbReference>
<sequence>MADSNGSMDGRGRGGPRCIALVGPFQSGKTTLLEAILARMGAVQRQGSVSAGTSVGDGGAEARAHAMSVEANIASVDFMGDTYTFVDCPGSVEFLPEMRGVLPAIDAAVVVCEADEKKVPALQLVLRELEERKIPRFLFLNKIDSGSQSVRDTLPVLQPASRVPLLLRQIPIWKDGIAVGYIDLALERAFIYQEHAASRVVEIPPDERDQEKEARFSMLERLSDHDDRLMEELLEEVEPPRDRVFDDLAHELRDGLAVPVLIGSALHGNGMLRLMKALRHEAPGMAQTLARLGVPAGGDPLGHVMKTIHTAHAGKLSLTRVLRGGFQDGAVLTNSAGDSGRVAGLSRLMGQTAQKVPVAALGDTVALGRLDMARTGDALSAGKPAKPLPAPPLPAPVLALALHARDRKDDVKLSAALQKLTDEDPSLIVEQNTELGETILRGQGEMHLRVAVERLSSKFGVAIEAYPPQVGYRETIRKAANGVRGRHKKQSGGHGQFGDVVVDIAPLPRGEGFAFIDKVTGGAVPRQYIPSVEEGTRQYLRRGPLGFPVVDVGVTLTDGSYHTVDSSDMAFQMAARIAMSEAMPACQPVLLEPVLSVQISVPSEATAKANAIVSSRRGQILGFDARDGWDGWDVVQALIPESEMTDLIIELRSATAGVGTFCAKFDHLAELIGRQADQIVASRQAAQ</sequence>
<gene>
    <name evidence="9" type="ORF">QO011_003992</name>
</gene>
<keyword evidence="3 9" id="KW-0251">Elongation factor</keyword>
<evidence type="ECO:0000256" key="6">
    <source>
        <dbReference type="ARBA" id="ARBA00024731"/>
    </source>
</evidence>
<keyword evidence="5" id="KW-0342">GTP-binding</keyword>
<dbReference type="InterPro" id="IPR014721">
    <property type="entry name" value="Ribsml_uS5_D2-typ_fold_subgr"/>
</dbReference>
<dbReference type="InterPro" id="IPR047872">
    <property type="entry name" value="EFG_IV"/>
</dbReference>
<dbReference type="SUPFAM" id="SSF54211">
    <property type="entry name" value="Ribosomal protein S5 domain 2-like"/>
    <property type="match status" value="1"/>
</dbReference>
<dbReference type="CDD" id="cd01434">
    <property type="entry name" value="EFG_mtEFG1_IV"/>
    <property type="match status" value="1"/>
</dbReference>
<dbReference type="Gene3D" id="2.40.30.10">
    <property type="entry name" value="Translation factors"/>
    <property type="match status" value="1"/>
</dbReference>
<dbReference type="NCBIfam" id="NF009891">
    <property type="entry name" value="PRK13351.1-1"/>
    <property type="match status" value="1"/>
</dbReference>
<evidence type="ECO:0000256" key="4">
    <source>
        <dbReference type="ARBA" id="ARBA00022917"/>
    </source>
</evidence>
<dbReference type="PANTHER" id="PTHR43261">
    <property type="entry name" value="TRANSLATION ELONGATION FACTOR G-RELATED"/>
    <property type="match status" value="1"/>
</dbReference>
<name>A0ABU0J9N5_9HYPH</name>
<dbReference type="SMART" id="SM00889">
    <property type="entry name" value="EFG_IV"/>
    <property type="match status" value="1"/>
</dbReference>
<evidence type="ECO:0000256" key="5">
    <source>
        <dbReference type="ARBA" id="ARBA00023134"/>
    </source>
</evidence>
<keyword evidence="10" id="KW-1185">Reference proteome</keyword>
<dbReference type="SUPFAM" id="SSF52540">
    <property type="entry name" value="P-loop containing nucleoside triphosphate hydrolases"/>
    <property type="match status" value="1"/>
</dbReference>
<dbReference type="GO" id="GO:0003746">
    <property type="term" value="F:translation elongation factor activity"/>
    <property type="evidence" value="ECO:0007669"/>
    <property type="project" value="UniProtKB-KW"/>
</dbReference>
<dbReference type="Pfam" id="PF14492">
    <property type="entry name" value="EFG_III"/>
    <property type="match status" value="1"/>
</dbReference>
<dbReference type="InterPro" id="IPR005517">
    <property type="entry name" value="Transl_elong_EFG/EF2_IV"/>
</dbReference>
<evidence type="ECO:0000256" key="3">
    <source>
        <dbReference type="ARBA" id="ARBA00022768"/>
    </source>
</evidence>
<dbReference type="InterPro" id="IPR035649">
    <property type="entry name" value="EFG_V"/>
</dbReference>
<protein>
    <recommendedName>
        <fullName evidence="1">Elongation factor G</fullName>
    </recommendedName>
</protein>
<dbReference type="NCBIfam" id="NF009379">
    <property type="entry name" value="PRK12740.1-3"/>
    <property type="match status" value="1"/>
</dbReference>
<dbReference type="SUPFAM" id="SSF50447">
    <property type="entry name" value="Translation proteins"/>
    <property type="match status" value="1"/>
</dbReference>